<dbReference type="Pfam" id="PF00528">
    <property type="entry name" value="BPD_transp_1"/>
    <property type="match status" value="1"/>
</dbReference>
<evidence type="ECO:0000313" key="10">
    <source>
        <dbReference type="EMBL" id="CAA9319249.1"/>
    </source>
</evidence>
<dbReference type="InterPro" id="IPR035906">
    <property type="entry name" value="MetI-like_sf"/>
</dbReference>
<evidence type="ECO:0000256" key="3">
    <source>
        <dbReference type="ARBA" id="ARBA00022475"/>
    </source>
</evidence>
<dbReference type="PANTHER" id="PTHR30193">
    <property type="entry name" value="ABC TRANSPORTER PERMEASE PROTEIN"/>
    <property type="match status" value="1"/>
</dbReference>
<comment type="similarity">
    <text evidence="7">Belongs to the binding-protein-dependent transport system permease family.</text>
</comment>
<keyword evidence="2 7" id="KW-0813">Transport</keyword>
<evidence type="ECO:0000256" key="7">
    <source>
        <dbReference type="RuleBase" id="RU363032"/>
    </source>
</evidence>
<name>A0A6J4L0V5_9ACTN</name>
<protein>
    <submittedName>
        <fullName evidence="10">Various polyols ABC transporter, permease protein 1</fullName>
    </submittedName>
</protein>
<dbReference type="Gene3D" id="1.10.3720.10">
    <property type="entry name" value="MetI-like"/>
    <property type="match status" value="1"/>
</dbReference>
<organism evidence="10">
    <name type="scientific">uncultured Nocardioidaceae bacterium</name>
    <dbReference type="NCBI Taxonomy" id="253824"/>
    <lineage>
        <taxon>Bacteria</taxon>
        <taxon>Bacillati</taxon>
        <taxon>Actinomycetota</taxon>
        <taxon>Actinomycetes</taxon>
        <taxon>Propionibacteriales</taxon>
        <taxon>Nocardioidaceae</taxon>
        <taxon>environmental samples</taxon>
    </lineage>
</organism>
<proteinExistence type="inferred from homology"/>
<dbReference type="PANTHER" id="PTHR30193:SF37">
    <property type="entry name" value="INNER MEMBRANE ABC TRANSPORTER PERMEASE PROTEIN YCJO"/>
    <property type="match status" value="1"/>
</dbReference>
<dbReference type="SUPFAM" id="SSF161098">
    <property type="entry name" value="MetI-like"/>
    <property type="match status" value="1"/>
</dbReference>
<keyword evidence="6 7" id="KW-0472">Membrane</keyword>
<comment type="subcellular location">
    <subcellularLocation>
        <location evidence="1 7">Cell membrane</location>
        <topology evidence="1 7">Multi-pass membrane protein</topology>
    </subcellularLocation>
</comment>
<evidence type="ECO:0000256" key="1">
    <source>
        <dbReference type="ARBA" id="ARBA00004651"/>
    </source>
</evidence>
<dbReference type="EMBL" id="CADCUF010000032">
    <property type="protein sequence ID" value="CAA9319249.1"/>
    <property type="molecule type" value="Genomic_DNA"/>
</dbReference>
<feature type="transmembrane region" description="Helical" evidence="7">
    <location>
        <begin position="96"/>
        <end position="119"/>
    </location>
</feature>
<feature type="transmembrane region" description="Helical" evidence="7">
    <location>
        <begin position="230"/>
        <end position="254"/>
    </location>
</feature>
<dbReference type="InterPro" id="IPR000515">
    <property type="entry name" value="MetI-like"/>
</dbReference>
<evidence type="ECO:0000256" key="6">
    <source>
        <dbReference type="ARBA" id="ARBA00023136"/>
    </source>
</evidence>
<feature type="transmembrane region" description="Helical" evidence="7">
    <location>
        <begin position="289"/>
        <end position="310"/>
    </location>
</feature>
<reference evidence="10" key="1">
    <citation type="submission" date="2020-02" db="EMBL/GenBank/DDBJ databases">
        <authorList>
            <person name="Meier V. D."/>
        </authorList>
    </citation>
    <scope>NUCLEOTIDE SEQUENCE</scope>
    <source>
        <strain evidence="10">AVDCRST_MAG24</strain>
    </source>
</reference>
<feature type="region of interest" description="Disordered" evidence="8">
    <location>
        <begin position="1"/>
        <end position="30"/>
    </location>
</feature>
<accession>A0A6J4L0V5</accession>
<evidence type="ECO:0000256" key="5">
    <source>
        <dbReference type="ARBA" id="ARBA00022989"/>
    </source>
</evidence>
<evidence type="ECO:0000256" key="4">
    <source>
        <dbReference type="ARBA" id="ARBA00022692"/>
    </source>
</evidence>
<gene>
    <name evidence="10" type="ORF">AVDCRST_MAG24-257</name>
</gene>
<sequence length="323" mass="34477">MVDTLGPPRPAHPEGGPGEGPARPPKRRSGPPGEPRLVAYLYVAPALLVFACFLLAPLAYAVQLSFFEWDGLGLGTWVGLDNYVAVFTDPDLRAPFLHALVLIVFFSLLPVTLGLFLAAAMTRTEVRGAGFFRTVVFLPQVIALTVVAVVWRQIYAPRGPLNDALRAVGLDGFARGWLGDPDWVLVAIGLVGTWVGTGLCTVLLLAGLSKVSRELYEAARLDGAGAFREFLAISLPAVRGELAVALTLTLVAALRTFDLVYVMTGGGPGDASRVPSYEVYDRAIQEGDVGTGITVALVLTALILFVTWLVNRIADDPDVREPA</sequence>
<feature type="transmembrane region" description="Helical" evidence="7">
    <location>
        <begin position="131"/>
        <end position="151"/>
    </location>
</feature>
<keyword evidence="3" id="KW-1003">Cell membrane</keyword>
<dbReference type="AlphaFoldDB" id="A0A6J4L0V5"/>
<feature type="transmembrane region" description="Helical" evidence="7">
    <location>
        <begin position="37"/>
        <end position="62"/>
    </location>
</feature>
<feature type="transmembrane region" description="Helical" evidence="7">
    <location>
        <begin position="183"/>
        <end position="209"/>
    </location>
</feature>
<evidence type="ECO:0000256" key="8">
    <source>
        <dbReference type="SAM" id="MobiDB-lite"/>
    </source>
</evidence>
<dbReference type="GO" id="GO:0055085">
    <property type="term" value="P:transmembrane transport"/>
    <property type="evidence" value="ECO:0007669"/>
    <property type="project" value="InterPro"/>
</dbReference>
<evidence type="ECO:0000259" key="9">
    <source>
        <dbReference type="PROSITE" id="PS50928"/>
    </source>
</evidence>
<dbReference type="InterPro" id="IPR051393">
    <property type="entry name" value="ABC_transporter_permease"/>
</dbReference>
<dbReference type="GO" id="GO:0005886">
    <property type="term" value="C:plasma membrane"/>
    <property type="evidence" value="ECO:0007669"/>
    <property type="project" value="UniProtKB-SubCell"/>
</dbReference>
<keyword evidence="5 7" id="KW-1133">Transmembrane helix</keyword>
<dbReference type="PROSITE" id="PS50928">
    <property type="entry name" value="ABC_TM1"/>
    <property type="match status" value="1"/>
</dbReference>
<dbReference type="CDD" id="cd06261">
    <property type="entry name" value="TM_PBP2"/>
    <property type="match status" value="1"/>
</dbReference>
<feature type="domain" description="ABC transmembrane type-1" evidence="9">
    <location>
        <begin position="96"/>
        <end position="310"/>
    </location>
</feature>
<keyword evidence="4 7" id="KW-0812">Transmembrane</keyword>
<evidence type="ECO:0000256" key="2">
    <source>
        <dbReference type="ARBA" id="ARBA00022448"/>
    </source>
</evidence>